<dbReference type="GO" id="GO:0016813">
    <property type="term" value="F:hydrolase activity, acting on carbon-nitrogen (but not peptide) bonds, in linear amidines"/>
    <property type="evidence" value="ECO:0007669"/>
    <property type="project" value="UniProtKB-ARBA"/>
</dbReference>
<dbReference type="GO" id="GO:0046872">
    <property type="term" value="F:metal ion binding"/>
    <property type="evidence" value="ECO:0007669"/>
    <property type="project" value="InterPro"/>
</dbReference>
<comment type="similarity">
    <text evidence="1">Belongs to the arginase family.</text>
</comment>
<organism evidence="2 3">
    <name type="scientific">Candidatus Copromonas faecavium</name>
    <name type="common">nom. illeg.</name>
    <dbReference type="NCBI Taxonomy" id="2840740"/>
    <lineage>
        <taxon>Bacteria</taxon>
        <taxon>Bacillati</taxon>
        <taxon>Bacillota</taxon>
        <taxon>Clostridia</taxon>
        <taxon>Lachnospirales</taxon>
        <taxon>Lachnospiraceae</taxon>
        <taxon>Candidatus Copromonas (nom. illeg.)</taxon>
    </lineage>
</organism>
<reference evidence="2" key="2">
    <citation type="journal article" date="2021" name="PeerJ">
        <title>Extensive microbial diversity within the chicken gut microbiome revealed by metagenomics and culture.</title>
        <authorList>
            <person name="Gilroy R."/>
            <person name="Ravi A."/>
            <person name="Getino M."/>
            <person name="Pursley I."/>
            <person name="Horton D.L."/>
            <person name="Alikhan N.F."/>
            <person name="Baker D."/>
            <person name="Gharbi K."/>
            <person name="Hall N."/>
            <person name="Watson M."/>
            <person name="Adriaenssens E.M."/>
            <person name="Foster-Nyarko E."/>
            <person name="Jarju S."/>
            <person name="Secka A."/>
            <person name="Antonio M."/>
            <person name="Oren A."/>
            <person name="Chaudhuri R.R."/>
            <person name="La Ragione R."/>
            <person name="Hildebrand F."/>
            <person name="Pallen M.J."/>
        </authorList>
    </citation>
    <scope>NUCLEOTIDE SEQUENCE</scope>
    <source>
        <strain evidence="2">CHK180-2868</strain>
    </source>
</reference>
<evidence type="ECO:0000313" key="2">
    <source>
        <dbReference type="EMBL" id="HIR05249.1"/>
    </source>
</evidence>
<protein>
    <submittedName>
        <fullName evidence="2">Arginase family protein</fullName>
    </submittedName>
</protein>
<dbReference type="InterPro" id="IPR023696">
    <property type="entry name" value="Ureohydrolase_dom_sf"/>
</dbReference>
<dbReference type="Gene3D" id="3.40.800.10">
    <property type="entry name" value="Ureohydrolase domain"/>
    <property type="match status" value="1"/>
</dbReference>
<dbReference type="PROSITE" id="PS51409">
    <property type="entry name" value="ARGINASE_2"/>
    <property type="match status" value="1"/>
</dbReference>
<dbReference type="InterPro" id="IPR006035">
    <property type="entry name" value="Ureohydrolase"/>
</dbReference>
<dbReference type="EMBL" id="DVGC01000026">
    <property type="protein sequence ID" value="HIR05249.1"/>
    <property type="molecule type" value="Genomic_DNA"/>
</dbReference>
<dbReference type="SUPFAM" id="SSF52768">
    <property type="entry name" value="Arginase/deacetylase"/>
    <property type="match status" value="1"/>
</dbReference>
<dbReference type="Pfam" id="PF00491">
    <property type="entry name" value="Arginase"/>
    <property type="match status" value="1"/>
</dbReference>
<evidence type="ECO:0000313" key="3">
    <source>
        <dbReference type="Proteomes" id="UP000824250"/>
    </source>
</evidence>
<accession>A0A9D1D644</accession>
<dbReference type="AlphaFoldDB" id="A0A9D1D644"/>
<dbReference type="Proteomes" id="UP000824250">
    <property type="component" value="Unassembled WGS sequence"/>
</dbReference>
<evidence type="ECO:0000256" key="1">
    <source>
        <dbReference type="PROSITE-ProRule" id="PRU00742"/>
    </source>
</evidence>
<proteinExistence type="inferred from homology"/>
<gene>
    <name evidence="2" type="ORF">IAB28_04710</name>
</gene>
<name>A0A9D1D644_9FIRM</name>
<sequence length="324" mass="36669">MEGQNEKGRKWKQEQGMEAGGLTVVESSFCYHAWRINRSVTPWKVTSEIKLFQQPRDVELYRRERTYEKAGRPCRIVTLDESCLAGREPHVGLFQSLSDAVYDGIQRGDRILVSSGYCDLAPAVAGGIQRAVGMNRTIGVIWIDAHSDNRIVETSEMEEVRFVSIPVSVMCGQTMEEWRKTACGLEAPVEGRHLLVSDGRMNNQEFDENLQAVGAKKLNSEEFEDEEIWKKAVQELAEQVDVLYLSVDADILKKEYLPAYEGEVPGGHELSTVEERIRTVMETGKVLAFSVFCVDFDRYEQGGEQMYRSGQRLIEAGLESWKGI</sequence>
<reference evidence="2" key="1">
    <citation type="submission" date="2020-10" db="EMBL/GenBank/DDBJ databases">
        <authorList>
            <person name="Gilroy R."/>
        </authorList>
    </citation>
    <scope>NUCLEOTIDE SEQUENCE</scope>
    <source>
        <strain evidence="2">CHK180-2868</strain>
    </source>
</reference>
<dbReference type="PRINTS" id="PR00116">
    <property type="entry name" value="ARGINASE"/>
</dbReference>
<comment type="caution">
    <text evidence="2">The sequence shown here is derived from an EMBL/GenBank/DDBJ whole genome shotgun (WGS) entry which is preliminary data.</text>
</comment>